<evidence type="ECO:0000256" key="1">
    <source>
        <dbReference type="SAM" id="SignalP"/>
    </source>
</evidence>
<keyword evidence="3" id="KW-1185">Reference proteome</keyword>
<proteinExistence type="predicted"/>
<sequence length="174" mass="19608">MFKNLLFLLLVLITGPLYAQSGEQDSRIERKQFDDILFSPGLIVQHETFLEFNIMFGDVTAIDNGKIPVIGVDGFRIGVETNLRDGRHHTIAPKIGYEISATVFALRLSVVNYFQNGHSEFRVLPELGISLYGWANLTYGYGIPFNDGNLNNVSSHRVALSFNLDRRLKDALFN</sequence>
<gene>
    <name evidence="2" type="ORF">MUY34_04905</name>
</gene>
<feature type="chain" id="PRO_5047489557" description="Outer membrane protein beta-barrel domain-containing protein" evidence="1">
    <location>
        <begin position="20"/>
        <end position="174"/>
    </location>
</feature>
<reference evidence="2" key="1">
    <citation type="submission" date="2022-04" db="EMBL/GenBank/DDBJ databases">
        <authorList>
            <person name="Ren T."/>
        </authorList>
    </citation>
    <scope>NUCLEOTIDE SEQUENCE</scope>
    <source>
        <strain evidence="2">F63249</strain>
    </source>
</reference>
<evidence type="ECO:0000313" key="2">
    <source>
        <dbReference type="EMBL" id="MCK8479948.1"/>
    </source>
</evidence>
<feature type="signal peptide" evidence="1">
    <location>
        <begin position="1"/>
        <end position="19"/>
    </location>
</feature>
<evidence type="ECO:0000313" key="3">
    <source>
        <dbReference type="Proteomes" id="UP001203687"/>
    </source>
</evidence>
<name>A0ABT0H6E7_9FLAO</name>
<accession>A0ABT0H6E7</accession>
<dbReference type="Proteomes" id="UP001203687">
    <property type="component" value="Unassembled WGS sequence"/>
</dbReference>
<dbReference type="RefSeq" id="WP_248412173.1">
    <property type="nucleotide sequence ID" value="NZ_JALPQF010000004.1"/>
</dbReference>
<comment type="caution">
    <text evidence="2">The sequence shown here is derived from an EMBL/GenBank/DDBJ whole genome shotgun (WGS) entry which is preliminary data.</text>
</comment>
<keyword evidence="1" id="KW-0732">Signal</keyword>
<protein>
    <recommendedName>
        <fullName evidence="4">Outer membrane protein beta-barrel domain-containing protein</fullName>
    </recommendedName>
</protein>
<evidence type="ECO:0008006" key="4">
    <source>
        <dbReference type="Google" id="ProtNLM"/>
    </source>
</evidence>
<dbReference type="EMBL" id="JALPQF010000004">
    <property type="protein sequence ID" value="MCK8479948.1"/>
    <property type="molecule type" value="Genomic_DNA"/>
</dbReference>
<organism evidence="2 3">
    <name type="scientific">Psychroserpens algicola</name>
    <dbReference type="NCBI Taxonomy" id="1719034"/>
    <lineage>
        <taxon>Bacteria</taxon>
        <taxon>Pseudomonadati</taxon>
        <taxon>Bacteroidota</taxon>
        <taxon>Flavobacteriia</taxon>
        <taxon>Flavobacteriales</taxon>
        <taxon>Flavobacteriaceae</taxon>
        <taxon>Psychroserpens</taxon>
    </lineage>
</organism>